<dbReference type="GO" id="GO:0046168">
    <property type="term" value="P:glycerol-3-phosphate catabolic process"/>
    <property type="evidence" value="ECO:0007669"/>
    <property type="project" value="TreeGrafter"/>
</dbReference>
<reference evidence="7 8" key="1">
    <citation type="journal article" date="2024" name="BMC Genomics">
        <title>De novo assembly and annotation of Popillia japonica's genome with initial clues to its potential as an invasive pest.</title>
        <authorList>
            <person name="Cucini C."/>
            <person name="Boschi S."/>
            <person name="Funari R."/>
            <person name="Cardaioli E."/>
            <person name="Iannotti N."/>
            <person name="Marturano G."/>
            <person name="Paoli F."/>
            <person name="Bruttini M."/>
            <person name="Carapelli A."/>
            <person name="Frati F."/>
            <person name="Nardi F."/>
        </authorList>
    </citation>
    <scope>NUCLEOTIDE SEQUENCE [LARGE SCALE GENOMIC DNA]</scope>
    <source>
        <strain evidence="7">DMR45628</strain>
    </source>
</reference>
<dbReference type="Pfam" id="PF01266">
    <property type="entry name" value="DAO"/>
    <property type="match status" value="1"/>
</dbReference>
<evidence type="ECO:0000313" key="8">
    <source>
        <dbReference type="Proteomes" id="UP001458880"/>
    </source>
</evidence>
<name>A0AAW1GA88_POPJA</name>
<gene>
    <name evidence="7" type="ORF">QE152_g41502</name>
</gene>
<feature type="domain" description="FAD dependent oxidoreductase" evidence="6">
    <location>
        <begin position="4"/>
        <end position="112"/>
    </location>
</feature>
<dbReference type="Gene3D" id="3.50.50.60">
    <property type="entry name" value="FAD/NAD(P)-binding domain"/>
    <property type="match status" value="2"/>
</dbReference>
<keyword evidence="5" id="KW-0560">Oxidoreductase</keyword>
<protein>
    <submittedName>
        <fullName evidence="7">FAD dependent oxidoreductase</fullName>
    </submittedName>
</protein>
<dbReference type="InterPro" id="IPR000447">
    <property type="entry name" value="G3P_DH_FAD-dep"/>
</dbReference>
<dbReference type="GO" id="GO:0004368">
    <property type="term" value="F:glycerol-3-phosphate dehydrogenase (quinone) activity"/>
    <property type="evidence" value="ECO:0007669"/>
    <property type="project" value="InterPro"/>
</dbReference>
<dbReference type="Proteomes" id="UP001458880">
    <property type="component" value="Unassembled WGS sequence"/>
</dbReference>
<comment type="cofactor">
    <cofactor evidence="1">
        <name>FAD</name>
        <dbReference type="ChEBI" id="CHEBI:57692"/>
    </cofactor>
</comment>
<evidence type="ECO:0000256" key="2">
    <source>
        <dbReference type="ARBA" id="ARBA00007330"/>
    </source>
</evidence>
<dbReference type="SUPFAM" id="SSF51905">
    <property type="entry name" value="FAD/NAD(P)-binding domain"/>
    <property type="match status" value="1"/>
</dbReference>
<dbReference type="InterPro" id="IPR006076">
    <property type="entry name" value="FAD-dep_OxRdtase"/>
</dbReference>
<proteinExistence type="inferred from homology"/>
<evidence type="ECO:0000256" key="1">
    <source>
        <dbReference type="ARBA" id="ARBA00001974"/>
    </source>
</evidence>
<dbReference type="PANTHER" id="PTHR11985:SF35">
    <property type="entry name" value="ANAEROBIC GLYCEROL-3-PHOSPHATE DEHYDROGENASE SUBUNIT A"/>
    <property type="match status" value="1"/>
</dbReference>
<keyword evidence="8" id="KW-1185">Reference proteome</keyword>
<dbReference type="Gene3D" id="3.30.9.10">
    <property type="entry name" value="D-Amino Acid Oxidase, subunit A, domain 2"/>
    <property type="match status" value="1"/>
</dbReference>
<keyword evidence="3" id="KW-0285">Flavoprotein</keyword>
<accession>A0AAW1GA88</accession>
<dbReference type="EMBL" id="JASPKY010004411">
    <property type="protein sequence ID" value="KAK9659881.1"/>
    <property type="molecule type" value="Genomic_DNA"/>
</dbReference>
<evidence type="ECO:0000256" key="5">
    <source>
        <dbReference type="ARBA" id="ARBA00023002"/>
    </source>
</evidence>
<comment type="caution">
    <text evidence="7">The sequence shown here is derived from an EMBL/GenBank/DDBJ whole genome shotgun (WGS) entry which is preliminary data.</text>
</comment>
<feature type="non-terminal residue" evidence="7">
    <location>
        <position position="1"/>
    </location>
</feature>
<dbReference type="PANTHER" id="PTHR11985">
    <property type="entry name" value="GLYCEROL-3-PHOSPHATE DEHYDROGENASE"/>
    <property type="match status" value="1"/>
</dbReference>
<evidence type="ECO:0000256" key="4">
    <source>
        <dbReference type="ARBA" id="ARBA00022827"/>
    </source>
</evidence>
<evidence type="ECO:0000256" key="3">
    <source>
        <dbReference type="ARBA" id="ARBA00022630"/>
    </source>
</evidence>
<sequence length="180" mass="20268">ILDARIHGAQTLTYHEVKEIIKEQGRVIGVKVYDHINKEEKQVYGQIVVNTGGIWGQHLAEMAGVSIKMYPAKGSLLIFGHRINKYVLNRCRKPADADILVPGDTICLIGYDHINKEEKQVYGQIVVNTGGIWGQHLAEMAGVSIKMYPAKGSLLIFGHRINKYVLNRLYLMPGFTVRKR</sequence>
<keyword evidence="4" id="KW-0274">FAD</keyword>
<dbReference type="InterPro" id="IPR036188">
    <property type="entry name" value="FAD/NAD-bd_sf"/>
</dbReference>
<organism evidence="7 8">
    <name type="scientific">Popillia japonica</name>
    <name type="common">Japanese beetle</name>
    <dbReference type="NCBI Taxonomy" id="7064"/>
    <lineage>
        <taxon>Eukaryota</taxon>
        <taxon>Metazoa</taxon>
        <taxon>Ecdysozoa</taxon>
        <taxon>Arthropoda</taxon>
        <taxon>Hexapoda</taxon>
        <taxon>Insecta</taxon>
        <taxon>Pterygota</taxon>
        <taxon>Neoptera</taxon>
        <taxon>Endopterygota</taxon>
        <taxon>Coleoptera</taxon>
        <taxon>Polyphaga</taxon>
        <taxon>Scarabaeiformia</taxon>
        <taxon>Scarabaeidae</taxon>
        <taxon>Rutelinae</taxon>
        <taxon>Popillia</taxon>
    </lineage>
</organism>
<evidence type="ECO:0000259" key="6">
    <source>
        <dbReference type="Pfam" id="PF01266"/>
    </source>
</evidence>
<dbReference type="AlphaFoldDB" id="A0AAW1GA88"/>
<evidence type="ECO:0000313" key="7">
    <source>
        <dbReference type="EMBL" id="KAK9659881.1"/>
    </source>
</evidence>
<comment type="similarity">
    <text evidence="2">Belongs to the FAD-dependent glycerol-3-phosphate dehydrogenase family.</text>
</comment>